<feature type="region of interest" description="Disordered" evidence="1">
    <location>
        <begin position="1"/>
        <end position="21"/>
    </location>
</feature>
<organism evidence="2 3">
    <name type="scientific">Cellulomonas avistercoris</name>
    <dbReference type="NCBI Taxonomy" id="2762242"/>
    <lineage>
        <taxon>Bacteria</taxon>
        <taxon>Bacillati</taxon>
        <taxon>Actinomycetota</taxon>
        <taxon>Actinomycetes</taxon>
        <taxon>Micrococcales</taxon>
        <taxon>Cellulomonadaceae</taxon>
        <taxon>Cellulomonas</taxon>
    </lineage>
</organism>
<evidence type="ECO:0000313" key="2">
    <source>
        <dbReference type="EMBL" id="MBD7918044.1"/>
    </source>
</evidence>
<gene>
    <name evidence="2" type="ORF">H9657_07090</name>
</gene>
<evidence type="ECO:0000256" key="1">
    <source>
        <dbReference type="SAM" id="MobiDB-lite"/>
    </source>
</evidence>
<keyword evidence="3" id="KW-1185">Reference proteome</keyword>
<protein>
    <submittedName>
        <fullName evidence="2">Uncharacterized protein</fullName>
    </submittedName>
</protein>
<accession>A0ABR8QC86</accession>
<dbReference type="Proteomes" id="UP000604241">
    <property type="component" value="Unassembled WGS sequence"/>
</dbReference>
<dbReference type="EMBL" id="JACSQV010000005">
    <property type="protein sequence ID" value="MBD7918044.1"/>
    <property type="molecule type" value="Genomic_DNA"/>
</dbReference>
<evidence type="ECO:0000313" key="3">
    <source>
        <dbReference type="Proteomes" id="UP000604241"/>
    </source>
</evidence>
<reference evidence="2 3" key="1">
    <citation type="submission" date="2020-08" db="EMBL/GenBank/DDBJ databases">
        <title>A Genomic Blueprint of the Chicken Gut Microbiome.</title>
        <authorList>
            <person name="Gilroy R."/>
            <person name="Ravi A."/>
            <person name="Getino M."/>
            <person name="Pursley I."/>
            <person name="Horton D.L."/>
            <person name="Alikhan N.-F."/>
            <person name="Baker D."/>
            <person name="Gharbi K."/>
            <person name="Hall N."/>
            <person name="Watson M."/>
            <person name="Adriaenssens E.M."/>
            <person name="Foster-Nyarko E."/>
            <person name="Jarju S."/>
            <person name="Secka A."/>
            <person name="Antonio M."/>
            <person name="Oren A."/>
            <person name="Chaudhuri R."/>
            <person name="La Ragione R.M."/>
            <person name="Hildebrand F."/>
            <person name="Pallen M.J."/>
        </authorList>
    </citation>
    <scope>NUCLEOTIDE SEQUENCE [LARGE SCALE GENOMIC DNA]</scope>
    <source>
        <strain evidence="2 3">Sa3CUA2</strain>
    </source>
</reference>
<name>A0ABR8QC86_9CELL</name>
<sequence length="194" mass="20405">MSSKVRSVSDDGPGARPPVPSHRWEQLFTDLEGQLAAGRAEEARWDVAELTRAERGRVALSDRLRAATGARLRIVTAHEEPLDGVVVDAGAQWVLLDLGAGRRAVVPTAAVRTVEGLGAGVAPAAGRLESALGLGHVLRALARDRTVVTVRTDAGEVTGRLDRVGADHLDLTQLTPVGRVVIVPFGALLAVVSR</sequence>
<comment type="caution">
    <text evidence="2">The sequence shown here is derived from an EMBL/GenBank/DDBJ whole genome shotgun (WGS) entry which is preliminary data.</text>
</comment>
<proteinExistence type="predicted"/>